<proteinExistence type="predicted"/>
<accession>A0A9X1W1A9</accession>
<keyword evidence="3" id="KW-1185">Reference proteome</keyword>
<gene>
    <name evidence="2" type="ORF">MST27_04805</name>
</gene>
<evidence type="ECO:0000313" key="3">
    <source>
        <dbReference type="Proteomes" id="UP001139682"/>
    </source>
</evidence>
<protein>
    <submittedName>
        <fullName evidence="2">Uncharacterized protein</fullName>
    </submittedName>
</protein>
<dbReference type="RefSeq" id="WP_243604869.1">
    <property type="nucleotide sequence ID" value="NZ_JALGRD010000002.1"/>
</dbReference>
<sequence>MASKVTYDVKREHFGDKQYVTGDTRELDPNEAKRLVELGVLAEQKPAKAQETKAVKAPSNKAMKAAPENK</sequence>
<dbReference type="EMBL" id="JALGRD010000002">
    <property type="protein sequence ID" value="MCJ0972685.1"/>
    <property type="molecule type" value="Genomic_DNA"/>
</dbReference>
<name>A0A9X1W1A9_9GAMM</name>
<comment type="caution">
    <text evidence="2">The sequence shown here is derived from an EMBL/GenBank/DDBJ whole genome shotgun (WGS) entry which is preliminary data.</text>
</comment>
<evidence type="ECO:0000313" key="2">
    <source>
        <dbReference type="EMBL" id="MCJ0972685.1"/>
    </source>
</evidence>
<evidence type="ECO:0000256" key="1">
    <source>
        <dbReference type="SAM" id="MobiDB-lite"/>
    </source>
</evidence>
<dbReference type="Proteomes" id="UP001139682">
    <property type="component" value="Unassembled WGS sequence"/>
</dbReference>
<dbReference type="AlphaFoldDB" id="A0A9X1W1A9"/>
<organism evidence="2 3">
    <name type="scientific">Stutzerimonas marianensis</name>
    <dbReference type="NCBI Taxonomy" id="2929513"/>
    <lineage>
        <taxon>Bacteria</taxon>
        <taxon>Pseudomonadati</taxon>
        <taxon>Pseudomonadota</taxon>
        <taxon>Gammaproteobacteria</taxon>
        <taxon>Pseudomonadales</taxon>
        <taxon>Pseudomonadaceae</taxon>
        <taxon>Stutzerimonas</taxon>
    </lineage>
</organism>
<reference evidence="2" key="1">
    <citation type="submission" date="2022-03" db="EMBL/GenBank/DDBJ databases">
        <title>Pseudomonas marianensis sp. nov., a marine bacterium isolated from deep-sea sediments of the Mariana Trench.</title>
        <authorList>
            <person name="Wei Y."/>
        </authorList>
    </citation>
    <scope>NUCLEOTIDE SEQUENCE</scope>
    <source>
        <strain evidence="2">PS1</strain>
    </source>
</reference>
<feature type="region of interest" description="Disordered" evidence="1">
    <location>
        <begin position="45"/>
        <end position="70"/>
    </location>
</feature>
<feature type="compositionally biased region" description="Basic and acidic residues" evidence="1">
    <location>
        <begin position="45"/>
        <end position="54"/>
    </location>
</feature>